<dbReference type="CDD" id="cd06257">
    <property type="entry name" value="DnaJ"/>
    <property type="match status" value="1"/>
</dbReference>
<evidence type="ECO:0000256" key="1">
    <source>
        <dbReference type="ARBA" id="ARBA00023186"/>
    </source>
</evidence>
<dbReference type="InterPro" id="IPR024586">
    <property type="entry name" value="DnaJ-like_C11_C"/>
</dbReference>
<evidence type="ECO:0000313" key="4">
    <source>
        <dbReference type="Proteomes" id="UP000695000"/>
    </source>
</evidence>
<dbReference type="SMART" id="SM00271">
    <property type="entry name" value="DnaJ"/>
    <property type="match status" value="1"/>
</dbReference>
<dbReference type="Gene3D" id="1.10.287.110">
    <property type="entry name" value="DnaJ domain"/>
    <property type="match status" value="1"/>
</dbReference>
<proteinExistence type="predicted"/>
<reference evidence="5" key="1">
    <citation type="submission" date="2025-08" db="UniProtKB">
        <authorList>
            <consortium name="RefSeq"/>
        </authorList>
    </citation>
    <scope>IDENTIFICATION</scope>
    <source>
        <tissue evidence="5">Whole Larva</tissue>
    </source>
</reference>
<organism evidence="4 5">
    <name type="scientific">Nicrophorus vespilloides</name>
    <name type="common">Boreal carrion beetle</name>
    <dbReference type="NCBI Taxonomy" id="110193"/>
    <lineage>
        <taxon>Eukaryota</taxon>
        <taxon>Metazoa</taxon>
        <taxon>Ecdysozoa</taxon>
        <taxon>Arthropoda</taxon>
        <taxon>Hexapoda</taxon>
        <taxon>Insecta</taxon>
        <taxon>Pterygota</taxon>
        <taxon>Neoptera</taxon>
        <taxon>Endopterygota</taxon>
        <taxon>Coleoptera</taxon>
        <taxon>Polyphaga</taxon>
        <taxon>Staphyliniformia</taxon>
        <taxon>Silphidae</taxon>
        <taxon>Nicrophorinae</taxon>
        <taxon>Nicrophorus</taxon>
    </lineage>
</organism>
<dbReference type="InterPro" id="IPR055225">
    <property type="entry name" value="DNAJC11-like_beta-barrel"/>
</dbReference>
<dbReference type="InterPro" id="IPR001623">
    <property type="entry name" value="DnaJ_domain"/>
</dbReference>
<evidence type="ECO:0000313" key="5">
    <source>
        <dbReference type="RefSeq" id="XP_017786169.1"/>
    </source>
</evidence>
<dbReference type="PRINTS" id="PR00625">
    <property type="entry name" value="JDOMAIN"/>
</dbReference>
<dbReference type="RefSeq" id="XP_017786169.1">
    <property type="nucleotide sequence ID" value="XM_017930680.1"/>
</dbReference>
<sequence>MDYDSDEERPMEEDYYTFLNVAKDASKDDINTAYRRLSRLYHPDKHVEINNKQKAELLFNKTKKAYEVLSDPHRRAIYDTLGVKGLETDGLELVQKTRTPAEIREDYERLAEERAERKKNQRTNPHGFVTININATDLFDNYKDELMDELDFDDSIFPNVEVSGMTFNQSVEFPLTSKNTCTMSGTLNTKNGNGSGDVSVSWRHLYSHKAWTEVEVAAGNGPALSFKGFRTLSKRFFWNGGAMFHLTPDSIRPGLSSTIAMQIDNHSVAYLTYQGGLRSLLSTSLVRDTEYSTLNIAMQVGLPHSFVMCSFIKKMISNEMKLKIVVKAGTFGGLLEYGVEKKVSKHSNLAASVSVGVPSGVKLKIRLTRANQVYSFPIHLCEEMLPAPIFYATIVPLVTYIIIKKGFVDPFVEKEKAKKAEKNNRNNRDKLLEKKREAQAAIDLMTAAYSRILDEEEAKKGLIIVKAIYGNVVTDGSNSNPNNFEDEVIEVTIPLQCLVKDSKLILHESPKSQLPGFFDITGKDKMLHIVYNYRQQPHEVTIKDNEVLRIPKTGHKLLIVT</sequence>
<dbReference type="GeneID" id="108569216"/>
<evidence type="ECO:0000256" key="2">
    <source>
        <dbReference type="SAM" id="Coils"/>
    </source>
</evidence>
<dbReference type="Pfam" id="PF11875">
    <property type="entry name" value="DnaJ-like_C11_C"/>
    <property type="match status" value="1"/>
</dbReference>
<dbReference type="PANTHER" id="PTHR44157:SF1">
    <property type="entry name" value="DNAJ HOMOLOG SUBFAMILY C MEMBER 11"/>
    <property type="match status" value="1"/>
</dbReference>
<dbReference type="PROSITE" id="PS50076">
    <property type="entry name" value="DNAJ_2"/>
    <property type="match status" value="1"/>
</dbReference>
<name>A0ABM1NH69_NICVS</name>
<dbReference type="InterPro" id="IPR036869">
    <property type="entry name" value="J_dom_sf"/>
</dbReference>
<feature type="coiled-coil region" evidence="2">
    <location>
        <begin position="414"/>
        <end position="448"/>
    </location>
</feature>
<dbReference type="PANTHER" id="PTHR44157">
    <property type="entry name" value="DNAJ HOMOLOG SUBFAMILY C MEMBER 11"/>
    <property type="match status" value="1"/>
</dbReference>
<dbReference type="Proteomes" id="UP000695000">
    <property type="component" value="Unplaced"/>
</dbReference>
<keyword evidence="2" id="KW-0175">Coiled coil</keyword>
<feature type="domain" description="J" evidence="3">
    <location>
        <begin position="14"/>
        <end position="82"/>
    </location>
</feature>
<gene>
    <name evidence="5" type="primary">LOC108569216</name>
</gene>
<evidence type="ECO:0000259" key="3">
    <source>
        <dbReference type="PROSITE" id="PS50076"/>
    </source>
</evidence>
<dbReference type="SUPFAM" id="SSF46565">
    <property type="entry name" value="Chaperone J-domain"/>
    <property type="match status" value="1"/>
</dbReference>
<accession>A0ABM1NH69</accession>
<dbReference type="InterPro" id="IPR052243">
    <property type="entry name" value="Mito_inner_membrane_organizer"/>
</dbReference>
<keyword evidence="1" id="KW-0143">Chaperone</keyword>
<dbReference type="Pfam" id="PF00226">
    <property type="entry name" value="DnaJ"/>
    <property type="match status" value="1"/>
</dbReference>
<keyword evidence="4" id="KW-1185">Reference proteome</keyword>
<dbReference type="Pfam" id="PF22774">
    <property type="entry name" value="DNAJC11_beta-barrel"/>
    <property type="match status" value="1"/>
</dbReference>
<protein>
    <submittedName>
        <fullName evidence="5">DnaJ homolog subfamily C member 11</fullName>
    </submittedName>
</protein>